<feature type="region of interest" description="Disordered" evidence="8">
    <location>
        <begin position="538"/>
        <end position="590"/>
    </location>
</feature>
<dbReference type="GO" id="GO:0003713">
    <property type="term" value="F:transcription coactivator activity"/>
    <property type="evidence" value="ECO:0007669"/>
    <property type="project" value="TreeGrafter"/>
</dbReference>
<evidence type="ECO:0000256" key="4">
    <source>
        <dbReference type="ARBA" id="ARBA00023054"/>
    </source>
</evidence>
<reference evidence="10 11" key="1">
    <citation type="journal article" date="2018" name="Gigascience">
        <title>Genomes of trombidid mites reveal novel predicted allergens and laterally-transferred genes associated with secondary metabolism.</title>
        <authorList>
            <person name="Dong X."/>
            <person name="Chaisiri K."/>
            <person name="Xia D."/>
            <person name="Armstrong S.D."/>
            <person name="Fang Y."/>
            <person name="Donnelly M.J."/>
            <person name="Kadowaki T."/>
            <person name="McGarry J.W."/>
            <person name="Darby A.C."/>
            <person name="Makepeace B.L."/>
        </authorList>
    </citation>
    <scope>NUCLEOTIDE SEQUENCE [LARGE SCALE GENOMIC DNA]</scope>
    <source>
        <strain evidence="10">UoL-WK</strain>
    </source>
</reference>
<feature type="compositionally biased region" description="Basic and acidic residues" evidence="8">
    <location>
        <begin position="787"/>
        <end position="808"/>
    </location>
</feature>
<dbReference type="EMBL" id="NCKU01001217">
    <property type="protein sequence ID" value="RWS12736.1"/>
    <property type="molecule type" value="Genomic_DNA"/>
</dbReference>
<evidence type="ECO:0000256" key="5">
    <source>
        <dbReference type="ARBA" id="ARBA00023163"/>
    </source>
</evidence>
<evidence type="ECO:0000256" key="3">
    <source>
        <dbReference type="ARBA" id="ARBA00023015"/>
    </source>
</evidence>
<evidence type="ECO:0000313" key="11">
    <source>
        <dbReference type="Proteomes" id="UP000285301"/>
    </source>
</evidence>
<feature type="repeat" description="RPEL" evidence="7">
    <location>
        <begin position="120"/>
        <end position="145"/>
    </location>
</feature>
<keyword evidence="5" id="KW-0804">Transcription</keyword>
<organism evidence="10 11">
    <name type="scientific">Dinothrombium tinctorium</name>
    <dbReference type="NCBI Taxonomy" id="1965070"/>
    <lineage>
        <taxon>Eukaryota</taxon>
        <taxon>Metazoa</taxon>
        <taxon>Ecdysozoa</taxon>
        <taxon>Arthropoda</taxon>
        <taxon>Chelicerata</taxon>
        <taxon>Arachnida</taxon>
        <taxon>Acari</taxon>
        <taxon>Acariformes</taxon>
        <taxon>Trombidiformes</taxon>
        <taxon>Prostigmata</taxon>
        <taxon>Anystina</taxon>
        <taxon>Parasitengona</taxon>
        <taxon>Trombidioidea</taxon>
        <taxon>Trombidiidae</taxon>
        <taxon>Dinothrombium</taxon>
    </lineage>
</organism>
<dbReference type="GO" id="GO:0005634">
    <property type="term" value="C:nucleus"/>
    <property type="evidence" value="ECO:0007669"/>
    <property type="project" value="UniProtKB-SubCell"/>
</dbReference>
<name>A0A3S3SDN2_9ACAR</name>
<feature type="non-terminal residue" evidence="10">
    <location>
        <position position="1099"/>
    </location>
</feature>
<evidence type="ECO:0000256" key="1">
    <source>
        <dbReference type="ARBA" id="ARBA00004123"/>
    </source>
</evidence>
<evidence type="ECO:0000256" key="7">
    <source>
        <dbReference type="PROSITE-ProRule" id="PRU00401"/>
    </source>
</evidence>
<keyword evidence="4" id="KW-0175">Coiled coil</keyword>
<feature type="compositionally biased region" description="Low complexity" evidence="8">
    <location>
        <begin position="880"/>
        <end position="897"/>
    </location>
</feature>
<keyword evidence="2" id="KW-0677">Repeat</keyword>
<gene>
    <name evidence="10" type="ORF">B4U79_05418</name>
</gene>
<evidence type="ECO:0000256" key="6">
    <source>
        <dbReference type="ARBA" id="ARBA00023242"/>
    </source>
</evidence>
<dbReference type="Pfam" id="PF02037">
    <property type="entry name" value="SAP"/>
    <property type="match status" value="1"/>
</dbReference>
<dbReference type="Gene3D" id="6.10.150.10">
    <property type="match status" value="1"/>
</dbReference>
<keyword evidence="6" id="KW-0539">Nucleus</keyword>
<dbReference type="Gene3D" id="1.10.720.30">
    <property type="entry name" value="SAP domain"/>
    <property type="match status" value="1"/>
</dbReference>
<feature type="non-terminal residue" evidence="10">
    <location>
        <position position="1"/>
    </location>
</feature>
<accession>A0A3S3SDN2</accession>
<dbReference type="Proteomes" id="UP000285301">
    <property type="component" value="Unassembled WGS sequence"/>
</dbReference>
<evidence type="ECO:0000259" key="9">
    <source>
        <dbReference type="PROSITE" id="PS50800"/>
    </source>
</evidence>
<feature type="region of interest" description="Disordered" evidence="8">
    <location>
        <begin position="840"/>
        <end position="906"/>
    </location>
</feature>
<comment type="caution">
    <text evidence="10">The sequence shown here is derived from an EMBL/GenBank/DDBJ whole genome shotgun (WGS) entry which is preliminary data.</text>
</comment>
<feature type="compositionally biased region" description="Low complexity" evidence="8">
    <location>
        <begin position="321"/>
        <end position="340"/>
    </location>
</feature>
<dbReference type="Gene3D" id="6.10.140.2040">
    <property type="match status" value="1"/>
</dbReference>
<feature type="region of interest" description="Disordered" evidence="8">
    <location>
        <begin position="439"/>
        <end position="458"/>
    </location>
</feature>
<feature type="repeat" description="RPEL" evidence="7">
    <location>
        <begin position="164"/>
        <end position="189"/>
    </location>
</feature>
<dbReference type="Pfam" id="PF02755">
    <property type="entry name" value="RPEL"/>
    <property type="match status" value="2"/>
</dbReference>
<dbReference type="SMART" id="SM00707">
    <property type="entry name" value="RPEL"/>
    <property type="match status" value="3"/>
</dbReference>
<feature type="domain" description="SAP" evidence="9">
    <location>
        <begin position="479"/>
        <end position="513"/>
    </location>
</feature>
<sequence length="1099" mass="122044">NSDNHSYWDIKLDQDLFQTIINIYPEWFADCNFNIMTDENGQTYIPLLESQHPLESSPKAEVDEASIRKAMDKNKESLKVKLMLRRPISQLVEQGIIPPLKTSPGFYEQSKKLERARMGDFLKHKIQRRPDRQSLIEQHILEDTTVSPSLHDKQRQLKKARLADDLNDRLSHRPGPLELVKGNILLTDERFAQAVKEGQIQFKATSEGEAIKHPPPRFVLDESSSDDAGSPPQEQLLSEKEFNTNDCSSITVLSHESPTNASILLSPSPASLISSPPSVPQQNFSATRNITAVTFSSPSVTSASPSFSPSSCGPQTPKLASKQVSTSCSSSSESALITTTKDNSNLGPPNAQKKQSSQSESSETSYELLLKQQQLFLQWQLEWQQKYPQIILPAAQKTNSDQGQGSNSQCLTAAQPLSNLSQTPLILTQNRSHIFSTVESGNNSNSSSNGNANNSSFNVTVMPKQQNSLQISSKVSSKLEDMKVSDLKIELKKRNLPVSGSKPQLIERLKPFYDELSNNQQKSISVILSNGVVVKSNISSSKQEELLPDSPSNKPESKIDNSQSDSSLSSKESAQNSPLPMEVDPSMFVSTNNDASNVQPVNNDTNGCEKEANFNDEVFRLQQKKIEELQKELQRSQFQLHIQSPPVFSNPSQSVTIPLTAIATPQIQFANLAAFIHNQASQQQQQQQQLQQHHQQLQHSQPATVTPLPAFLTTQLLDSKSFPSFQHVLLYPGSITTTNQTHFQTNNTPVYIKQERTNSLPNVIQHKTVSQRTTSLPNFATLVQKSDAGEKQESAAESKPPPDYDEATKLSSSKTKSKNKKKCFKSQAVDDVLEILIKNGELPPSAAQEPATPTTPEKISNKNKPSVSASIPPPVPPQLPSLYPTSTSTTETITESSCKPKEEETQLKLSEENSDFNLDFDFSMELQELADSMDFSSLNNVQNNQRMQNCNVEQNNNLTKSADLNLVNSSNNLPTELSLNDFIDFQDSTMNVDDSDWLQDIVISSQTNEDNAKTKNSESSLTKVESMNIKNCEMPMADKHNSSFNVMNQINVDHDPILPNNLVENSQSDPLIDLLFDENDYKPNSDLGTLVWDRSDYTA</sequence>
<dbReference type="PROSITE" id="PS51073">
    <property type="entry name" value="RPEL"/>
    <property type="match status" value="3"/>
</dbReference>
<keyword evidence="3" id="KW-0805">Transcription regulation</keyword>
<feature type="compositionally biased region" description="Low complexity" evidence="8">
    <location>
        <begin position="440"/>
        <end position="456"/>
    </location>
</feature>
<dbReference type="PANTHER" id="PTHR22793:SF12">
    <property type="entry name" value="MYOCARDIN-RELATED TRANSCRIPTION FACTOR, ISOFORM H"/>
    <property type="match status" value="1"/>
</dbReference>
<feature type="region of interest" description="Disordered" evidence="8">
    <location>
        <begin position="785"/>
        <end position="823"/>
    </location>
</feature>
<feature type="compositionally biased region" description="Low complexity" evidence="8">
    <location>
        <begin position="560"/>
        <end position="573"/>
    </location>
</feature>
<proteinExistence type="predicted"/>
<evidence type="ECO:0000256" key="8">
    <source>
        <dbReference type="SAM" id="MobiDB-lite"/>
    </source>
</evidence>
<keyword evidence="11" id="KW-1185">Reference proteome</keyword>
<dbReference type="AlphaFoldDB" id="A0A3S3SDN2"/>
<dbReference type="PROSITE" id="PS50800">
    <property type="entry name" value="SAP"/>
    <property type="match status" value="1"/>
</dbReference>
<dbReference type="SMART" id="SM00513">
    <property type="entry name" value="SAP"/>
    <property type="match status" value="1"/>
</dbReference>
<dbReference type="OrthoDB" id="197676at2759"/>
<dbReference type="InterPro" id="IPR004018">
    <property type="entry name" value="RPEL_repeat"/>
</dbReference>
<comment type="subcellular location">
    <subcellularLocation>
        <location evidence="1">Nucleus</location>
    </subcellularLocation>
</comment>
<dbReference type="SUPFAM" id="SSF68906">
    <property type="entry name" value="SAP domain"/>
    <property type="match status" value="1"/>
</dbReference>
<evidence type="ECO:0000256" key="2">
    <source>
        <dbReference type="ARBA" id="ARBA00022737"/>
    </source>
</evidence>
<dbReference type="InterPro" id="IPR003034">
    <property type="entry name" value="SAP_dom"/>
</dbReference>
<dbReference type="InterPro" id="IPR043451">
    <property type="entry name" value="Myocardin-like"/>
</dbReference>
<dbReference type="STRING" id="1965070.A0A3S3SDN2"/>
<dbReference type="PANTHER" id="PTHR22793">
    <property type="entry name" value="MYOCARDIN-RELATED TRANSCRIPTION FACTOR-RELATED"/>
    <property type="match status" value="1"/>
</dbReference>
<dbReference type="InterPro" id="IPR036361">
    <property type="entry name" value="SAP_dom_sf"/>
</dbReference>
<feature type="repeat" description="RPEL" evidence="7">
    <location>
        <begin position="76"/>
        <end position="101"/>
    </location>
</feature>
<feature type="region of interest" description="Disordered" evidence="8">
    <location>
        <begin position="205"/>
        <end position="235"/>
    </location>
</feature>
<protein>
    <submittedName>
        <fullName evidence="10">MKL/myocardin-like protein 1</fullName>
    </submittedName>
</protein>
<evidence type="ECO:0000313" key="10">
    <source>
        <dbReference type="EMBL" id="RWS12736.1"/>
    </source>
</evidence>
<feature type="compositionally biased region" description="Polar residues" evidence="8">
    <location>
        <begin position="851"/>
        <end position="864"/>
    </location>
</feature>
<feature type="region of interest" description="Disordered" evidence="8">
    <location>
        <begin position="303"/>
        <end position="360"/>
    </location>
</feature>
<dbReference type="GO" id="GO:0045944">
    <property type="term" value="P:positive regulation of transcription by RNA polymerase II"/>
    <property type="evidence" value="ECO:0007669"/>
    <property type="project" value="TreeGrafter"/>
</dbReference>